<dbReference type="EMBL" id="JAWIIJ010000002">
    <property type="protein sequence ID" value="MDV2077795.1"/>
    <property type="molecule type" value="Genomic_DNA"/>
</dbReference>
<protein>
    <submittedName>
        <fullName evidence="1">Uncharacterized protein</fullName>
    </submittedName>
</protein>
<keyword evidence="2" id="KW-1185">Reference proteome</keyword>
<accession>A0ABU3VUG4</accession>
<reference evidence="1 2" key="1">
    <citation type="submission" date="2023-10" db="EMBL/GenBank/DDBJ databases">
        <title>Characteristics and mechanism of a salt-tolerant marine origin heterotrophic nitrifying- aerobic denitrifying bacteria Marinobacter xestospongiae HN1.</title>
        <authorList>
            <person name="Qi R."/>
        </authorList>
    </citation>
    <scope>NUCLEOTIDE SEQUENCE [LARGE SCALE GENOMIC DNA]</scope>
    <source>
        <strain evidence="1 2">HN1</strain>
    </source>
</reference>
<gene>
    <name evidence="1" type="ORF">RYS15_03840</name>
</gene>
<evidence type="ECO:0000313" key="2">
    <source>
        <dbReference type="Proteomes" id="UP001269819"/>
    </source>
</evidence>
<organism evidence="1 2">
    <name type="scientific">Marinobacter xestospongiae</name>
    <dbReference type="NCBI Taxonomy" id="994319"/>
    <lineage>
        <taxon>Bacteria</taxon>
        <taxon>Pseudomonadati</taxon>
        <taxon>Pseudomonadota</taxon>
        <taxon>Gammaproteobacteria</taxon>
        <taxon>Pseudomonadales</taxon>
        <taxon>Marinobacteraceae</taxon>
        <taxon>Marinobacter</taxon>
    </lineage>
</organism>
<dbReference type="Proteomes" id="UP001269819">
    <property type="component" value="Unassembled WGS sequence"/>
</dbReference>
<proteinExistence type="predicted"/>
<sequence>MKIYLDFSVFVKAGHSLGHVSGEIDVSVEPKVGELLVLPGHANLSEDVGIPAALHVEHISISSPSAGPNLLVSLESVNLDKAHSLDTMDEVIEREMGLIWNPHGVQ</sequence>
<comment type="caution">
    <text evidence="1">The sequence shown here is derived from an EMBL/GenBank/DDBJ whole genome shotgun (WGS) entry which is preliminary data.</text>
</comment>
<name>A0ABU3VUG4_9GAMM</name>
<evidence type="ECO:0000313" key="1">
    <source>
        <dbReference type="EMBL" id="MDV2077795.1"/>
    </source>
</evidence>
<dbReference type="RefSeq" id="WP_316972674.1">
    <property type="nucleotide sequence ID" value="NZ_JAWIIJ010000002.1"/>
</dbReference>